<evidence type="ECO:0000256" key="4">
    <source>
        <dbReference type="ARBA" id="ARBA00022597"/>
    </source>
</evidence>
<reference evidence="11" key="2">
    <citation type="submission" date="2025-08" db="UniProtKB">
        <authorList>
            <consortium name="RefSeq"/>
        </authorList>
    </citation>
    <scope>IDENTIFICATION</scope>
    <source>
        <strain evidence="11">MV-25-SWS-2005</strain>
        <tissue evidence="11">Whole body</tissue>
    </source>
</reference>
<keyword evidence="7 8" id="KW-0472">Membrane</keyword>
<dbReference type="InterPro" id="IPR005828">
    <property type="entry name" value="MFS_sugar_transport-like"/>
</dbReference>
<dbReference type="InParanoid" id="A0A6I8V458"/>
<feature type="transmembrane region" description="Helical" evidence="8">
    <location>
        <begin position="173"/>
        <end position="194"/>
    </location>
</feature>
<keyword evidence="10" id="KW-1185">Reference proteome</keyword>
<dbReference type="PROSITE" id="PS00216">
    <property type="entry name" value="SUGAR_TRANSPORT_1"/>
    <property type="match status" value="1"/>
</dbReference>
<evidence type="ECO:0000313" key="10">
    <source>
        <dbReference type="Proteomes" id="UP000001819"/>
    </source>
</evidence>
<keyword evidence="6 8" id="KW-1133">Transmembrane helix</keyword>
<dbReference type="FunFam" id="1.20.1250.20:FF:000218">
    <property type="entry name" value="facilitated trehalose transporter Tret1"/>
    <property type="match status" value="1"/>
</dbReference>
<dbReference type="InterPro" id="IPR044775">
    <property type="entry name" value="MFS_ERD6/Tret1-like"/>
</dbReference>
<dbReference type="Pfam" id="PF00083">
    <property type="entry name" value="Sugar_tr"/>
    <property type="match status" value="1"/>
</dbReference>
<reference evidence="10" key="1">
    <citation type="submission" date="2024-06" db="UniProtKB">
        <authorList>
            <consortium name="RefSeq"/>
        </authorList>
    </citation>
    <scope>NUCLEOTIDE SEQUENCE [LARGE SCALE GENOMIC DNA]</scope>
    <source>
        <strain evidence="10">MV2-25</strain>
    </source>
</reference>
<dbReference type="PROSITE" id="PS00217">
    <property type="entry name" value="SUGAR_TRANSPORT_2"/>
    <property type="match status" value="1"/>
</dbReference>
<feature type="transmembrane region" description="Helical" evidence="8">
    <location>
        <begin position="20"/>
        <end position="43"/>
    </location>
</feature>
<dbReference type="GO" id="GO:0051119">
    <property type="term" value="F:sugar transmembrane transporter activity"/>
    <property type="evidence" value="ECO:0007669"/>
    <property type="project" value="InterPro"/>
</dbReference>
<feature type="transmembrane region" description="Helical" evidence="8">
    <location>
        <begin position="329"/>
        <end position="350"/>
    </location>
</feature>
<dbReference type="RefSeq" id="XP_002138372.2">
    <property type="nucleotide sequence ID" value="XM_002138336.3"/>
</dbReference>
<feature type="transmembrane region" description="Helical" evidence="8">
    <location>
        <begin position="304"/>
        <end position="322"/>
    </location>
</feature>
<dbReference type="InterPro" id="IPR036259">
    <property type="entry name" value="MFS_trans_sf"/>
</dbReference>
<evidence type="ECO:0000256" key="3">
    <source>
        <dbReference type="ARBA" id="ARBA00022475"/>
    </source>
</evidence>
<feature type="domain" description="Major facilitator superfamily (MFS) profile" evidence="9">
    <location>
        <begin position="20"/>
        <end position="453"/>
    </location>
</feature>
<evidence type="ECO:0000256" key="7">
    <source>
        <dbReference type="ARBA" id="ARBA00023136"/>
    </source>
</evidence>
<comment type="subcellular location">
    <subcellularLocation>
        <location evidence="1">Cell membrane</location>
        <topology evidence="1">Multi-pass membrane protein</topology>
    </subcellularLocation>
</comment>
<keyword evidence="5 8" id="KW-0812">Transmembrane</keyword>
<evidence type="ECO:0000256" key="6">
    <source>
        <dbReference type="ARBA" id="ARBA00022989"/>
    </source>
</evidence>
<dbReference type="SUPFAM" id="SSF103473">
    <property type="entry name" value="MFS general substrate transporter"/>
    <property type="match status" value="1"/>
</dbReference>
<evidence type="ECO:0000256" key="5">
    <source>
        <dbReference type="ARBA" id="ARBA00022692"/>
    </source>
</evidence>
<protein>
    <submittedName>
        <fullName evidence="11">Facilitated trehalose transporter Tret1-like</fullName>
    </submittedName>
</protein>
<evidence type="ECO:0000313" key="11">
    <source>
        <dbReference type="RefSeq" id="XP_002138372.2"/>
    </source>
</evidence>
<dbReference type="InterPro" id="IPR020846">
    <property type="entry name" value="MFS_dom"/>
</dbReference>
<feature type="transmembrane region" description="Helical" evidence="8">
    <location>
        <begin position="90"/>
        <end position="110"/>
    </location>
</feature>
<accession>A0A6I8V458</accession>
<dbReference type="PROSITE" id="PS50850">
    <property type="entry name" value="MFS"/>
    <property type="match status" value="1"/>
</dbReference>
<feature type="transmembrane region" description="Helical" evidence="8">
    <location>
        <begin position="63"/>
        <end position="83"/>
    </location>
</feature>
<dbReference type="PANTHER" id="PTHR48021">
    <property type="match status" value="1"/>
</dbReference>
<dbReference type="PANTHER" id="PTHR48021:SF33">
    <property type="entry name" value="AT22075P-RELATED"/>
    <property type="match status" value="1"/>
</dbReference>
<sequence>MTKILQNSLLQPRTRYQVLATMIVNIITFGHGLGVGWLSPTLAKIQSPSSPLDFEVNIDEVSWLGSMIGLGSLCANLTIALLLERAGRKFCIYLLAVPYACLWILVYFASNVGFLYAARFLCGFTGGAAFVVFPIYISELADTSIRGALCSMVMLSYNFGVLAGFVLSTYLPYHVVPMLGICLPIAYFLANLMLPETAPYLLRQGQLSAAEISFDYYKNPTDRKAKQTTKCDFDELRTAVLAQQCQNSEPLSYKDLITRPALKAFGAAAVLCLGLECCNVYSFINYMSDTFASSGLALDANTSTIIIGIVQIFGVYTSTLIVDIVGRRLLMLISNLGVGLGCIAFGCFTYCAEQYDLTAFNWLPLVLMIVIIYLANIGLIALFFLQLVELFPAKIRSLATSISVVWMSILIFATLKLFPLMMFHWGISVTMWFSGAWSLFTFIYLLFFLPETMGKSMIED</sequence>
<evidence type="ECO:0000256" key="1">
    <source>
        <dbReference type="ARBA" id="ARBA00004651"/>
    </source>
</evidence>
<dbReference type="Gene3D" id="1.20.1250.20">
    <property type="entry name" value="MFS general substrate transporter like domains"/>
    <property type="match status" value="1"/>
</dbReference>
<dbReference type="InterPro" id="IPR050549">
    <property type="entry name" value="MFS_Trehalose_Transporter"/>
</dbReference>
<evidence type="ECO:0000259" key="9">
    <source>
        <dbReference type="PROSITE" id="PS50850"/>
    </source>
</evidence>
<feature type="transmembrane region" description="Helical" evidence="8">
    <location>
        <begin position="149"/>
        <end position="167"/>
    </location>
</feature>
<dbReference type="AlphaFoldDB" id="A0A6I8V458"/>
<dbReference type="GO" id="GO:0005886">
    <property type="term" value="C:plasma membrane"/>
    <property type="evidence" value="ECO:0007669"/>
    <property type="project" value="UniProtKB-SubCell"/>
</dbReference>
<feature type="transmembrane region" description="Helical" evidence="8">
    <location>
        <begin position="430"/>
        <end position="449"/>
    </location>
</feature>
<feature type="transmembrane region" description="Helical" evidence="8">
    <location>
        <begin position="264"/>
        <end position="284"/>
    </location>
</feature>
<feature type="transmembrane region" description="Helical" evidence="8">
    <location>
        <begin position="362"/>
        <end position="385"/>
    </location>
</feature>
<dbReference type="InterPro" id="IPR005829">
    <property type="entry name" value="Sugar_transporter_CS"/>
</dbReference>
<proteinExistence type="predicted"/>
<keyword evidence="3" id="KW-1003">Cell membrane</keyword>
<evidence type="ECO:0000256" key="8">
    <source>
        <dbReference type="SAM" id="Phobius"/>
    </source>
</evidence>
<dbReference type="Proteomes" id="UP000001819">
    <property type="component" value="Chromosome 3"/>
</dbReference>
<organism evidence="10 11">
    <name type="scientific">Drosophila pseudoobscura pseudoobscura</name>
    <name type="common">Fruit fly</name>
    <dbReference type="NCBI Taxonomy" id="46245"/>
    <lineage>
        <taxon>Eukaryota</taxon>
        <taxon>Metazoa</taxon>
        <taxon>Ecdysozoa</taxon>
        <taxon>Arthropoda</taxon>
        <taxon>Hexapoda</taxon>
        <taxon>Insecta</taxon>
        <taxon>Pterygota</taxon>
        <taxon>Neoptera</taxon>
        <taxon>Endopterygota</taxon>
        <taxon>Diptera</taxon>
        <taxon>Brachycera</taxon>
        <taxon>Muscomorpha</taxon>
        <taxon>Ephydroidea</taxon>
        <taxon>Drosophilidae</taxon>
        <taxon>Drosophila</taxon>
        <taxon>Sophophora</taxon>
    </lineage>
</organism>
<keyword evidence="2" id="KW-0813">Transport</keyword>
<gene>
    <name evidence="11" type="primary">LOC6898310</name>
</gene>
<feature type="transmembrane region" description="Helical" evidence="8">
    <location>
        <begin position="116"/>
        <end position="137"/>
    </location>
</feature>
<name>A0A6I8V458_DROPS</name>
<evidence type="ECO:0000256" key="2">
    <source>
        <dbReference type="ARBA" id="ARBA00022448"/>
    </source>
</evidence>
<keyword evidence="4" id="KW-0762">Sugar transport</keyword>
<feature type="transmembrane region" description="Helical" evidence="8">
    <location>
        <begin position="397"/>
        <end position="418"/>
    </location>
</feature>
<dbReference type="CDD" id="cd17358">
    <property type="entry name" value="MFS_GLUT6_8_Class3_like"/>
    <property type="match status" value="1"/>
</dbReference>
<dbReference type="KEGG" id="dpo:6898310"/>